<protein>
    <submittedName>
        <fullName evidence="2">Uncharacterized protein</fullName>
    </submittedName>
</protein>
<dbReference type="Proteomes" id="UP001066276">
    <property type="component" value="Chromosome 6"/>
</dbReference>
<organism evidence="2 3">
    <name type="scientific">Pleurodeles waltl</name>
    <name type="common">Iberian ribbed newt</name>
    <dbReference type="NCBI Taxonomy" id="8319"/>
    <lineage>
        <taxon>Eukaryota</taxon>
        <taxon>Metazoa</taxon>
        <taxon>Chordata</taxon>
        <taxon>Craniata</taxon>
        <taxon>Vertebrata</taxon>
        <taxon>Euteleostomi</taxon>
        <taxon>Amphibia</taxon>
        <taxon>Batrachia</taxon>
        <taxon>Caudata</taxon>
        <taxon>Salamandroidea</taxon>
        <taxon>Salamandridae</taxon>
        <taxon>Pleurodelinae</taxon>
        <taxon>Pleurodeles</taxon>
    </lineage>
</organism>
<dbReference type="AlphaFoldDB" id="A0AAV7QZY5"/>
<proteinExistence type="predicted"/>
<feature type="region of interest" description="Disordered" evidence="1">
    <location>
        <begin position="1"/>
        <end position="50"/>
    </location>
</feature>
<sequence length="122" mass="13033">MSDPRPPLQEGSRGTGGVTGRSDPSPPLQEGSRGTGGVTGHEGPEPALTRGLTRHWRCHWPGVTRARPYKRAHAALEVSLARSDPSPPLQEGSRGTGGVTGHEGPEAALTRGLTRHWRCHWP</sequence>
<accession>A0AAV7QZY5</accession>
<feature type="region of interest" description="Disordered" evidence="1">
    <location>
        <begin position="80"/>
        <end position="116"/>
    </location>
</feature>
<comment type="caution">
    <text evidence="2">The sequence shown here is derived from an EMBL/GenBank/DDBJ whole genome shotgun (WGS) entry which is preliminary data.</text>
</comment>
<evidence type="ECO:0000313" key="3">
    <source>
        <dbReference type="Proteomes" id="UP001066276"/>
    </source>
</evidence>
<keyword evidence="3" id="KW-1185">Reference proteome</keyword>
<name>A0AAV7QZY5_PLEWA</name>
<gene>
    <name evidence="2" type="ORF">NDU88_012189</name>
</gene>
<evidence type="ECO:0000256" key="1">
    <source>
        <dbReference type="SAM" id="MobiDB-lite"/>
    </source>
</evidence>
<evidence type="ECO:0000313" key="2">
    <source>
        <dbReference type="EMBL" id="KAJ1145906.1"/>
    </source>
</evidence>
<dbReference type="EMBL" id="JANPWB010000010">
    <property type="protein sequence ID" value="KAJ1145906.1"/>
    <property type="molecule type" value="Genomic_DNA"/>
</dbReference>
<reference evidence="2" key="1">
    <citation type="journal article" date="2022" name="bioRxiv">
        <title>Sequencing and chromosome-scale assembly of the giantPleurodeles waltlgenome.</title>
        <authorList>
            <person name="Brown T."/>
            <person name="Elewa A."/>
            <person name="Iarovenko S."/>
            <person name="Subramanian E."/>
            <person name="Araus A.J."/>
            <person name="Petzold A."/>
            <person name="Susuki M."/>
            <person name="Suzuki K.-i.T."/>
            <person name="Hayashi T."/>
            <person name="Toyoda A."/>
            <person name="Oliveira C."/>
            <person name="Osipova E."/>
            <person name="Leigh N.D."/>
            <person name="Simon A."/>
            <person name="Yun M.H."/>
        </authorList>
    </citation>
    <scope>NUCLEOTIDE SEQUENCE</scope>
    <source>
        <strain evidence="2">20211129_DDA</strain>
        <tissue evidence="2">Liver</tissue>
    </source>
</reference>